<feature type="compositionally biased region" description="Basic and acidic residues" evidence="1">
    <location>
        <begin position="1"/>
        <end position="11"/>
    </location>
</feature>
<proteinExistence type="predicted"/>
<protein>
    <submittedName>
        <fullName evidence="2">Uncharacterized protein</fullName>
    </submittedName>
</protein>
<feature type="compositionally biased region" description="Basic residues" evidence="1">
    <location>
        <begin position="116"/>
        <end position="129"/>
    </location>
</feature>
<feature type="compositionally biased region" description="Low complexity" evidence="1">
    <location>
        <begin position="14"/>
        <end position="24"/>
    </location>
</feature>
<feature type="compositionally biased region" description="Basic and acidic residues" evidence="1">
    <location>
        <begin position="84"/>
        <end position="93"/>
    </location>
</feature>
<gene>
    <name evidence="2" type="ORF">BZG36_00629</name>
</gene>
<evidence type="ECO:0000256" key="1">
    <source>
        <dbReference type="SAM" id="MobiDB-lite"/>
    </source>
</evidence>
<dbReference type="Proteomes" id="UP000242875">
    <property type="component" value="Unassembled WGS sequence"/>
</dbReference>
<evidence type="ECO:0000313" key="2">
    <source>
        <dbReference type="EMBL" id="OZJ06591.1"/>
    </source>
</evidence>
<keyword evidence="3" id="KW-1185">Reference proteome</keyword>
<feature type="region of interest" description="Disordered" evidence="1">
    <location>
        <begin position="54"/>
        <end position="129"/>
    </location>
</feature>
<evidence type="ECO:0000313" key="3">
    <source>
        <dbReference type="Proteomes" id="UP000242875"/>
    </source>
</evidence>
<dbReference type="AlphaFoldDB" id="A0A261Y7N2"/>
<reference evidence="2 3" key="1">
    <citation type="journal article" date="2017" name="Mycologia">
        <title>Bifiguratus adelaidae, gen. et sp. nov., a new member of Mucoromycotina in endophytic and soil-dwelling habitats.</title>
        <authorList>
            <person name="Torres-Cruz T.J."/>
            <person name="Billingsley Tobias T.L."/>
            <person name="Almatruk M."/>
            <person name="Hesse C."/>
            <person name="Kuske C.R."/>
            <person name="Desiro A."/>
            <person name="Benucci G.M."/>
            <person name="Bonito G."/>
            <person name="Stajich J.E."/>
            <person name="Dunlap C."/>
            <person name="Arnold A.E."/>
            <person name="Porras-Alfaro A."/>
        </authorList>
    </citation>
    <scope>NUCLEOTIDE SEQUENCE [LARGE SCALE GENOMIC DNA]</scope>
    <source>
        <strain evidence="2 3">AZ0501</strain>
    </source>
</reference>
<feature type="region of interest" description="Disordered" evidence="1">
    <location>
        <begin position="1"/>
        <end position="26"/>
    </location>
</feature>
<organism evidence="2 3">
    <name type="scientific">Bifiguratus adelaidae</name>
    <dbReference type="NCBI Taxonomy" id="1938954"/>
    <lineage>
        <taxon>Eukaryota</taxon>
        <taxon>Fungi</taxon>
        <taxon>Fungi incertae sedis</taxon>
        <taxon>Mucoromycota</taxon>
        <taxon>Mucoromycotina</taxon>
        <taxon>Endogonomycetes</taxon>
        <taxon>Endogonales</taxon>
        <taxon>Endogonales incertae sedis</taxon>
        <taxon>Bifiguratus</taxon>
    </lineage>
</organism>
<name>A0A261Y7N2_9FUNG</name>
<comment type="caution">
    <text evidence="2">The sequence shown here is derived from an EMBL/GenBank/DDBJ whole genome shotgun (WGS) entry which is preliminary data.</text>
</comment>
<accession>A0A261Y7N2</accession>
<dbReference type="EMBL" id="MVBO01000003">
    <property type="protein sequence ID" value="OZJ06591.1"/>
    <property type="molecule type" value="Genomic_DNA"/>
</dbReference>
<sequence length="129" mass="14471">MRLNEPLEKPPAKAPAKPARPARPTQAVKVTYTKPNIPAEFIESLPGQWQKVETPASVAQEDRPVQGEAPAGTIQVEDDEEDPDNLHDFKITEKTLPAHNIDGEDKEQDASEPIFKKRKMAKQKNIRKK</sequence>